<reference evidence="3" key="1">
    <citation type="journal article" date="2022" name="Cell">
        <title>Repeat-based holocentromeres influence genome architecture and karyotype evolution.</title>
        <authorList>
            <person name="Hofstatter P.G."/>
            <person name="Thangavel G."/>
            <person name="Lux T."/>
            <person name="Neumann P."/>
            <person name="Vondrak T."/>
            <person name="Novak P."/>
            <person name="Zhang M."/>
            <person name="Costa L."/>
            <person name="Castellani M."/>
            <person name="Scott A."/>
            <person name="Toegelov H."/>
            <person name="Fuchs J."/>
            <person name="Mata-Sucre Y."/>
            <person name="Dias Y."/>
            <person name="Vanzela A.L.L."/>
            <person name="Huettel B."/>
            <person name="Almeida C.C.S."/>
            <person name="Simkova H."/>
            <person name="Souza G."/>
            <person name="Pedrosa-Harand A."/>
            <person name="Macas J."/>
            <person name="Mayer K.F.X."/>
            <person name="Houben A."/>
            <person name="Marques A."/>
        </authorList>
    </citation>
    <scope>NUCLEOTIDE SEQUENCE</scope>
    <source>
        <strain evidence="3">RhyBre1mFocal</strain>
    </source>
</reference>
<dbReference type="InterPro" id="IPR050942">
    <property type="entry name" value="F-box_BR-signaling"/>
</dbReference>
<sequence>MNWAELNPDLLCQIAKKVSDISDFVRLRAVCKQWRSAVHPSTLPPQLPYFIQCIRNNNSSFEFQFHPLYSDKTYHLTVQIFTELEQFTNLYGSFTGFVLLICWKPPKTGLLLNPLTGFQVLLPIENDDIFMPIYFGPNCSHEPSLDENGIDLVCLVANFEPSNGNVVLKWILWRYTDNKWRKITEMHYGHDESVVSYSSGRVYVFSYETRFIRVIDATNGTTVSLLPEVSSGPFDYIVEACGDLIGVRPFVEPEGLDEPESDYRYELYQLKDSGTNPCWAKVNDIGDRMLFHDNQRYWLCLRASDFEGYKGNCIYSKNSVINNSVKCYSVTTEGTTQLHQFHDYNKSTWFLPSLC</sequence>
<comment type="caution">
    <text evidence="3">The sequence shown here is derived from an EMBL/GenBank/DDBJ whole genome shotgun (WGS) entry which is preliminary data.</text>
</comment>
<dbReference type="Gene3D" id="1.20.1280.50">
    <property type="match status" value="1"/>
</dbReference>
<accession>A0A9Q0CF22</accession>
<gene>
    <name evidence="3" type="ORF">LUZ63_009436</name>
</gene>
<feature type="domain" description="KIB1-4 beta-propeller" evidence="2">
    <location>
        <begin position="87"/>
        <end position="328"/>
    </location>
</feature>
<dbReference type="SUPFAM" id="SSF50965">
    <property type="entry name" value="Galactose oxidase, central domain"/>
    <property type="match status" value="1"/>
</dbReference>
<organism evidence="3 4">
    <name type="scientific">Rhynchospora breviuscula</name>
    <dbReference type="NCBI Taxonomy" id="2022672"/>
    <lineage>
        <taxon>Eukaryota</taxon>
        <taxon>Viridiplantae</taxon>
        <taxon>Streptophyta</taxon>
        <taxon>Embryophyta</taxon>
        <taxon>Tracheophyta</taxon>
        <taxon>Spermatophyta</taxon>
        <taxon>Magnoliopsida</taxon>
        <taxon>Liliopsida</taxon>
        <taxon>Poales</taxon>
        <taxon>Cyperaceae</taxon>
        <taxon>Cyperoideae</taxon>
        <taxon>Rhynchosporeae</taxon>
        <taxon>Rhynchospora</taxon>
    </lineage>
</organism>
<dbReference type="InterPro" id="IPR005174">
    <property type="entry name" value="KIB1-4_b-propeller"/>
</dbReference>
<protein>
    <recommendedName>
        <fullName evidence="5">F-box domain-containing protein</fullName>
    </recommendedName>
</protein>
<evidence type="ECO:0000259" key="1">
    <source>
        <dbReference type="Pfam" id="PF00646"/>
    </source>
</evidence>
<dbReference type="EMBL" id="JAMQYH010000003">
    <property type="protein sequence ID" value="KAJ1692738.1"/>
    <property type="molecule type" value="Genomic_DNA"/>
</dbReference>
<dbReference type="Proteomes" id="UP001151287">
    <property type="component" value="Unassembled WGS sequence"/>
</dbReference>
<dbReference type="InterPro" id="IPR036047">
    <property type="entry name" value="F-box-like_dom_sf"/>
</dbReference>
<name>A0A9Q0CF22_9POAL</name>
<feature type="domain" description="F-box" evidence="1">
    <location>
        <begin position="3"/>
        <end position="38"/>
    </location>
</feature>
<dbReference type="AlphaFoldDB" id="A0A9Q0CF22"/>
<dbReference type="InterPro" id="IPR011043">
    <property type="entry name" value="Gal_Oxase/kelch_b-propeller"/>
</dbReference>
<proteinExistence type="predicted"/>
<dbReference type="Pfam" id="PF00646">
    <property type="entry name" value="F-box"/>
    <property type="match status" value="1"/>
</dbReference>
<dbReference type="Pfam" id="PF03478">
    <property type="entry name" value="Beta-prop_KIB1-4"/>
    <property type="match status" value="1"/>
</dbReference>
<evidence type="ECO:0000259" key="2">
    <source>
        <dbReference type="Pfam" id="PF03478"/>
    </source>
</evidence>
<evidence type="ECO:0008006" key="5">
    <source>
        <dbReference type="Google" id="ProtNLM"/>
    </source>
</evidence>
<keyword evidence="4" id="KW-1185">Reference proteome</keyword>
<evidence type="ECO:0000313" key="4">
    <source>
        <dbReference type="Proteomes" id="UP001151287"/>
    </source>
</evidence>
<evidence type="ECO:0000313" key="3">
    <source>
        <dbReference type="EMBL" id="KAJ1692738.1"/>
    </source>
</evidence>
<dbReference type="InterPro" id="IPR001810">
    <property type="entry name" value="F-box_dom"/>
</dbReference>
<dbReference type="OrthoDB" id="596676at2759"/>
<dbReference type="PANTHER" id="PTHR44259">
    <property type="entry name" value="OS07G0183000 PROTEIN-RELATED"/>
    <property type="match status" value="1"/>
</dbReference>
<dbReference type="SUPFAM" id="SSF81383">
    <property type="entry name" value="F-box domain"/>
    <property type="match status" value="1"/>
</dbReference>
<dbReference type="PANTHER" id="PTHR44259:SF114">
    <property type="entry name" value="OS06G0707300 PROTEIN"/>
    <property type="match status" value="1"/>
</dbReference>